<evidence type="ECO:0000259" key="7">
    <source>
        <dbReference type="PROSITE" id="PS50011"/>
    </source>
</evidence>
<dbReference type="GO" id="GO:0004674">
    <property type="term" value="F:protein serine/threonine kinase activity"/>
    <property type="evidence" value="ECO:0007669"/>
    <property type="project" value="UniProtKB-EC"/>
</dbReference>
<evidence type="ECO:0000256" key="6">
    <source>
        <dbReference type="SAM" id="Phobius"/>
    </source>
</evidence>
<organism evidence="8 9">
    <name type="scientific">Chondromyces crocatus</name>
    <dbReference type="NCBI Taxonomy" id="52"/>
    <lineage>
        <taxon>Bacteria</taxon>
        <taxon>Pseudomonadati</taxon>
        <taxon>Myxococcota</taxon>
        <taxon>Polyangia</taxon>
        <taxon>Polyangiales</taxon>
        <taxon>Polyangiaceae</taxon>
        <taxon>Chondromyces</taxon>
    </lineage>
</organism>
<evidence type="ECO:0000313" key="9">
    <source>
        <dbReference type="Proteomes" id="UP000067626"/>
    </source>
</evidence>
<keyword evidence="9" id="KW-1185">Reference proteome</keyword>
<dbReference type="PANTHER" id="PTHR43289">
    <property type="entry name" value="MITOGEN-ACTIVATED PROTEIN KINASE KINASE KINASE 20-RELATED"/>
    <property type="match status" value="1"/>
</dbReference>
<sequence length="1098" mass="120480">MKHAPARLPPGGPLFGATLSVTRTISPDAPAAALGVEEPGAGLLDDTVELPPSLHARFEAFELLGRGATGAVYRARDFRLGRDVAIKLLLGADPERGASLLREVRAQARMSHENICEIYEAGTADHARYIVMQLIEGNPLDRAKATMTLEEKVKAIQQIASALHAAHRLGLVHRDVKPSNIMVERHEDGSWTPYLLDFGLAREVGDSGRTVTGAILGTPAFMAPEQAEGKVRTLDRRTDVYGLGATLYDVLTGRPPFASGSLFELLEEVRSQDAAPLRTLDRDIPRDLEAIVMKCLEKEPSARYESARALGDDLQRFLDGEAVQARRGSFVYALRKRVRRHRGAVVLTITALVAIALSVALWGRSRRLAAEQATLSRELGERVKEMELFLRNAHGLPLHDIERERDVVRTLLDRIKGQMAAAGEIGQGPGRYALGRGHLALQEFEVALDHLKQAAAAGYHPPELDYAMGIALGALYRKALEATKQLQEARRQEATAVIEARFKEPALAHLRAALGGTVETPAYAEGLIAFYEERLDEALAKSRDAFAAAPWLYEAKKLEGDVLFERGIRLGHDAAFDPRAMTDWFEQAAEAYRLAADIGRSDPALHDATCTLWTQAMNGAFAHGGPVRSRFEAAIAACERAIAATPRSATGYVKLAWVHNAFAWRVATGALPNEDPERVIAEATAHAEQAVQRSPDDPLARYVLSALWRTRALYTGSLGFDVSPAIDHAIAGYEAVLQLDTGDGEGALRQHDVYLWTLNELCSSFLIRAEREGLHGADPRPSLDQAIPHCDRALEHDPAFVYPRNNKVIAPILLAEHLVGSGSSPEAAVREATAAIEEVKRVSPQHPTVPFWLTSLRLIEATWRLESGVDAEAAILDAETSARELERHQPWSPTSHRARGEASLLRARWLMAQERDPTAALLEARRALRHAMETTPWDAGYRVWNARAEIIALRWALRKGGERAVTFEAALAPILPLLEVQRVTPHLYLALAEIHELRAASRLDRREAEKDIAEGLRRTEETLAIHPHLGNALACKGRLLLLRARRSTTADRRAAATQAGEAFAAAILHNPQLARTQRHNLDEARQMAGSSGSPTDLR</sequence>
<evidence type="ECO:0000256" key="5">
    <source>
        <dbReference type="PROSITE-ProRule" id="PRU10141"/>
    </source>
</evidence>
<name>A0A0K1EN37_CHOCO</name>
<protein>
    <submittedName>
        <fullName evidence="8">Protein kinase</fullName>
        <ecNumber evidence="8">2.7.11.1</ecNumber>
    </submittedName>
</protein>
<dbReference type="InterPro" id="IPR011009">
    <property type="entry name" value="Kinase-like_dom_sf"/>
</dbReference>
<dbReference type="EMBL" id="CP012159">
    <property type="protein sequence ID" value="AKT42043.1"/>
    <property type="molecule type" value="Genomic_DNA"/>
</dbReference>
<dbReference type="InterPro" id="IPR011990">
    <property type="entry name" value="TPR-like_helical_dom_sf"/>
</dbReference>
<dbReference type="SUPFAM" id="SSF56112">
    <property type="entry name" value="Protein kinase-like (PK-like)"/>
    <property type="match status" value="1"/>
</dbReference>
<dbReference type="Pfam" id="PF00069">
    <property type="entry name" value="Pkinase"/>
    <property type="match status" value="1"/>
</dbReference>
<dbReference type="KEGG" id="ccro:CMC5_062660"/>
<keyword evidence="4 5" id="KW-0067">ATP-binding</keyword>
<evidence type="ECO:0000256" key="4">
    <source>
        <dbReference type="ARBA" id="ARBA00022840"/>
    </source>
</evidence>
<dbReference type="Gene3D" id="1.10.510.10">
    <property type="entry name" value="Transferase(Phosphotransferase) domain 1"/>
    <property type="match status" value="1"/>
</dbReference>
<dbReference type="SMART" id="SM00220">
    <property type="entry name" value="S_TKc"/>
    <property type="match status" value="1"/>
</dbReference>
<dbReference type="InterPro" id="IPR017441">
    <property type="entry name" value="Protein_kinase_ATP_BS"/>
</dbReference>
<dbReference type="STRING" id="52.CMC5_062660"/>
<dbReference type="PROSITE" id="PS00108">
    <property type="entry name" value="PROTEIN_KINASE_ST"/>
    <property type="match status" value="1"/>
</dbReference>
<dbReference type="EC" id="2.7.11.1" evidence="8"/>
<evidence type="ECO:0000256" key="1">
    <source>
        <dbReference type="ARBA" id="ARBA00022679"/>
    </source>
</evidence>
<dbReference type="Proteomes" id="UP000067626">
    <property type="component" value="Chromosome"/>
</dbReference>
<feature type="transmembrane region" description="Helical" evidence="6">
    <location>
        <begin position="344"/>
        <end position="363"/>
    </location>
</feature>
<dbReference type="PATRIC" id="fig|52.7.peg.6885"/>
<keyword evidence="6" id="KW-0812">Transmembrane</keyword>
<feature type="binding site" evidence="5">
    <location>
        <position position="87"/>
    </location>
    <ligand>
        <name>ATP</name>
        <dbReference type="ChEBI" id="CHEBI:30616"/>
    </ligand>
</feature>
<reference evidence="8 9" key="1">
    <citation type="submission" date="2015-07" db="EMBL/GenBank/DDBJ databases">
        <title>Genome analysis of myxobacterium Chondromyces crocatus Cm c5 reveals a high potential for natural compound synthesis and the genetic basis for the loss of fruiting body formation.</title>
        <authorList>
            <person name="Zaburannyi N."/>
            <person name="Bunk B."/>
            <person name="Maier J."/>
            <person name="Overmann J."/>
            <person name="Mueller R."/>
        </authorList>
    </citation>
    <scope>NUCLEOTIDE SEQUENCE [LARGE SCALE GENOMIC DNA]</scope>
    <source>
        <strain evidence="8 9">Cm c5</strain>
    </source>
</reference>
<feature type="domain" description="Protein kinase" evidence="7">
    <location>
        <begin position="58"/>
        <end position="318"/>
    </location>
</feature>
<keyword evidence="3 8" id="KW-0418">Kinase</keyword>
<keyword evidence="6" id="KW-0472">Membrane</keyword>
<dbReference type="PROSITE" id="PS50011">
    <property type="entry name" value="PROTEIN_KINASE_DOM"/>
    <property type="match status" value="1"/>
</dbReference>
<dbReference type="PROSITE" id="PS00107">
    <property type="entry name" value="PROTEIN_KINASE_ATP"/>
    <property type="match status" value="1"/>
</dbReference>
<evidence type="ECO:0000313" key="8">
    <source>
        <dbReference type="EMBL" id="AKT42043.1"/>
    </source>
</evidence>
<dbReference type="InterPro" id="IPR000719">
    <property type="entry name" value="Prot_kinase_dom"/>
</dbReference>
<keyword evidence="2 5" id="KW-0547">Nucleotide-binding</keyword>
<dbReference type="AlphaFoldDB" id="A0A0K1EN37"/>
<proteinExistence type="predicted"/>
<dbReference type="SUPFAM" id="SSF48452">
    <property type="entry name" value="TPR-like"/>
    <property type="match status" value="2"/>
</dbReference>
<dbReference type="Gene3D" id="1.25.40.10">
    <property type="entry name" value="Tetratricopeptide repeat domain"/>
    <property type="match status" value="1"/>
</dbReference>
<dbReference type="PANTHER" id="PTHR43289:SF6">
    <property type="entry name" value="SERINE_THREONINE-PROTEIN KINASE NEKL-3"/>
    <property type="match status" value="1"/>
</dbReference>
<keyword evidence="1 8" id="KW-0808">Transferase</keyword>
<dbReference type="GO" id="GO:0005524">
    <property type="term" value="F:ATP binding"/>
    <property type="evidence" value="ECO:0007669"/>
    <property type="project" value="UniProtKB-UniRule"/>
</dbReference>
<evidence type="ECO:0000256" key="3">
    <source>
        <dbReference type="ARBA" id="ARBA00022777"/>
    </source>
</evidence>
<dbReference type="CDD" id="cd14014">
    <property type="entry name" value="STKc_PknB_like"/>
    <property type="match status" value="1"/>
</dbReference>
<accession>A0A0K1EN37</accession>
<gene>
    <name evidence="8" type="ORF">CMC5_062660</name>
</gene>
<dbReference type="OrthoDB" id="9801841at2"/>
<dbReference type="Gene3D" id="3.30.200.20">
    <property type="entry name" value="Phosphorylase Kinase, domain 1"/>
    <property type="match status" value="1"/>
</dbReference>
<evidence type="ECO:0000256" key="2">
    <source>
        <dbReference type="ARBA" id="ARBA00022741"/>
    </source>
</evidence>
<keyword evidence="6" id="KW-1133">Transmembrane helix</keyword>
<dbReference type="InterPro" id="IPR008271">
    <property type="entry name" value="Ser/Thr_kinase_AS"/>
</dbReference>